<accession>A0ABD6EGZ6</accession>
<dbReference type="PANTHER" id="PTHR12673:SF241">
    <property type="entry name" value="DH DOMAIN-CONTAINING PROTEIN"/>
    <property type="match status" value="1"/>
</dbReference>
<name>A0ABD6EGZ6_9BILA</name>
<dbReference type="CDD" id="cd00160">
    <property type="entry name" value="RhoGEF"/>
    <property type="match status" value="1"/>
</dbReference>
<keyword evidence="3" id="KW-1185">Reference proteome</keyword>
<reference evidence="2 3" key="1">
    <citation type="submission" date="2024-08" db="EMBL/GenBank/DDBJ databases">
        <title>Gnathostoma spinigerum genome.</title>
        <authorList>
            <person name="Gonzalez-Bertolin B."/>
            <person name="Monzon S."/>
            <person name="Zaballos A."/>
            <person name="Jimenez P."/>
            <person name="Dekumyoy P."/>
            <person name="Varona S."/>
            <person name="Cuesta I."/>
            <person name="Sumanam S."/>
            <person name="Adisakwattana P."/>
            <person name="Gasser R.B."/>
            <person name="Hernandez-Gonzalez A."/>
            <person name="Young N.D."/>
            <person name="Perteguer M.J."/>
        </authorList>
    </citation>
    <scope>NUCLEOTIDE SEQUENCE [LARGE SCALE GENOMIC DNA]</scope>
    <source>
        <strain evidence="2">AL3</strain>
        <tissue evidence="2">Liver</tissue>
    </source>
</reference>
<gene>
    <name evidence="2" type="ORF">AB6A40_005574</name>
</gene>
<dbReference type="PROSITE" id="PS50010">
    <property type="entry name" value="DH_2"/>
    <property type="match status" value="1"/>
</dbReference>
<dbReference type="InterPro" id="IPR000219">
    <property type="entry name" value="DH_dom"/>
</dbReference>
<sequence length="446" mass="51007">MAVSPNQSLAIADFMAKPMVDLDGGTLIDVKEHDEIDASDGCKVRVTEYKILSADGREELTRTCRRKLKIECNQSSRRTEITNGREARVEEKTKILYGDIDGFKVPIVRDNSQRLSLDTNNPQDAAISMVLQKTQENFASMLNEQRNQFISMFPDLFSEMRTTPCLFPAPSCTVETIINPDGSQTTRRCSSRAISSHYSKHVTYIDGVKQPEKTQFRAFMEYIGPEGGYKVTLSPDADLSEDEEETTSAISEVPEDQSAFVTVGRADQPKIREGAKTRFDKAWHAAKELVDSERRYVDKLRLLNEVFRKRIVDEKILEKEKISQLFANIASIHKFHEEHLLPALETSCREWHVTRRISDVLRKRAPFLKMYSEYAHNYKRATKVYDECLKKKKRFSQIVQSIEVTSCCCLAVLSRLYSLVFLSLAPMTVLHILSYLNGPSYLFEIL</sequence>
<dbReference type="EMBL" id="JBGFUD010003604">
    <property type="protein sequence ID" value="MFH4978865.1"/>
    <property type="molecule type" value="Genomic_DNA"/>
</dbReference>
<dbReference type="InterPro" id="IPR035899">
    <property type="entry name" value="DBL_dom_sf"/>
</dbReference>
<feature type="domain" description="DH" evidence="1">
    <location>
        <begin position="281"/>
        <end position="446"/>
    </location>
</feature>
<proteinExistence type="predicted"/>
<dbReference type="Pfam" id="PF00621">
    <property type="entry name" value="RhoGEF"/>
    <property type="match status" value="1"/>
</dbReference>
<protein>
    <recommendedName>
        <fullName evidence="1">DH domain-containing protein</fullName>
    </recommendedName>
</protein>
<comment type="caution">
    <text evidence="2">The sequence shown here is derived from an EMBL/GenBank/DDBJ whole genome shotgun (WGS) entry which is preliminary data.</text>
</comment>
<evidence type="ECO:0000313" key="2">
    <source>
        <dbReference type="EMBL" id="MFH4978865.1"/>
    </source>
</evidence>
<dbReference type="SMART" id="SM00325">
    <property type="entry name" value="RhoGEF"/>
    <property type="match status" value="1"/>
</dbReference>
<dbReference type="InterPro" id="IPR051092">
    <property type="entry name" value="FYVE_RhoGEF_PH"/>
</dbReference>
<evidence type="ECO:0000313" key="3">
    <source>
        <dbReference type="Proteomes" id="UP001608902"/>
    </source>
</evidence>
<evidence type="ECO:0000259" key="1">
    <source>
        <dbReference type="PROSITE" id="PS50010"/>
    </source>
</evidence>
<dbReference type="Gene3D" id="1.20.900.10">
    <property type="entry name" value="Dbl homology (DH) domain"/>
    <property type="match status" value="1"/>
</dbReference>
<dbReference type="Proteomes" id="UP001608902">
    <property type="component" value="Unassembled WGS sequence"/>
</dbReference>
<organism evidence="2 3">
    <name type="scientific">Gnathostoma spinigerum</name>
    <dbReference type="NCBI Taxonomy" id="75299"/>
    <lineage>
        <taxon>Eukaryota</taxon>
        <taxon>Metazoa</taxon>
        <taxon>Ecdysozoa</taxon>
        <taxon>Nematoda</taxon>
        <taxon>Chromadorea</taxon>
        <taxon>Rhabditida</taxon>
        <taxon>Spirurina</taxon>
        <taxon>Gnathostomatomorpha</taxon>
        <taxon>Gnathostomatoidea</taxon>
        <taxon>Gnathostomatidae</taxon>
        <taxon>Gnathostoma</taxon>
    </lineage>
</organism>
<dbReference type="SUPFAM" id="SSF48065">
    <property type="entry name" value="DBL homology domain (DH-domain)"/>
    <property type="match status" value="1"/>
</dbReference>
<dbReference type="AlphaFoldDB" id="A0ABD6EGZ6"/>
<dbReference type="PANTHER" id="PTHR12673">
    <property type="entry name" value="FACIOGENITAL DYSPLASIA PROTEIN"/>
    <property type="match status" value="1"/>
</dbReference>